<comment type="caution">
    <text evidence="1">The sequence shown here is derived from an EMBL/GenBank/DDBJ whole genome shotgun (WGS) entry which is preliminary data.</text>
</comment>
<keyword evidence="2" id="KW-1185">Reference proteome</keyword>
<protein>
    <submittedName>
        <fullName evidence="1">Uncharacterized protein</fullName>
    </submittedName>
</protein>
<reference evidence="1 2" key="1">
    <citation type="submission" date="2016-03" db="EMBL/GenBank/DDBJ databases">
        <title>EvidentialGene: Evidence-directed Construction of Genes on Genomes.</title>
        <authorList>
            <person name="Gilbert D.G."/>
            <person name="Choi J.-H."/>
            <person name="Mockaitis K."/>
            <person name="Colbourne J."/>
            <person name="Pfrender M."/>
        </authorList>
    </citation>
    <scope>NUCLEOTIDE SEQUENCE [LARGE SCALE GENOMIC DNA]</scope>
    <source>
        <strain evidence="1 2">Xinb3</strain>
        <tissue evidence="1">Complete organism</tissue>
    </source>
</reference>
<sequence length="74" mass="8310">MLNINILFYQCGKIEREIRNGSSYMGSPLAVEVGRRPSVRLASTDRWFDNVTDSSSRRVDSRCPVSVSLSVSDQ</sequence>
<accession>A0A164UPW5</accession>
<dbReference type="AlphaFoldDB" id="A0A164UPW5"/>
<proteinExistence type="predicted"/>
<dbReference type="Proteomes" id="UP000076858">
    <property type="component" value="Unassembled WGS sequence"/>
</dbReference>
<evidence type="ECO:0000313" key="2">
    <source>
        <dbReference type="Proteomes" id="UP000076858"/>
    </source>
</evidence>
<dbReference type="EMBL" id="LRGB01001579">
    <property type="protein sequence ID" value="KZS11565.1"/>
    <property type="molecule type" value="Genomic_DNA"/>
</dbReference>
<organism evidence="1 2">
    <name type="scientific">Daphnia magna</name>
    <dbReference type="NCBI Taxonomy" id="35525"/>
    <lineage>
        <taxon>Eukaryota</taxon>
        <taxon>Metazoa</taxon>
        <taxon>Ecdysozoa</taxon>
        <taxon>Arthropoda</taxon>
        <taxon>Crustacea</taxon>
        <taxon>Branchiopoda</taxon>
        <taxon>Diplostraca</taxon>
        <taxon>Cladocera</taxon>
        <taxon>Anomopoda</taxon>
        <taxon>Daphniidae</taxon>
        <taxon>Daphnia</taxon>
    </lineage>
</organism>
<name>A0A164UPW5_9CRUS</name>
<evidence type="ECO:0000313" key="1">
    <source>
        <dbReference type="EMBL" id="KZS11565.1"/>
    </source>
</evidence>
<gene>
    <name evidence="1" type="ORF">APZ42_023735</name>
</gene>